<keyword evidence="5 10" id="KW-0031">Aminopeptidase</keyword>
<dbReference type="InterPro" id="IPR000787">
    <property type="entry name" value="Peptidase_M29"/>
</dbReference>
<dbReference type="GO" id="GO:0004177">
    <property type="term" value="F:aminopeptidase activity"/>
    <property type="evidence" value="ECO:0007669"/>
    <property type="project" value="UniProtKB-KW"/>
</dbReference>
<dbReference type="EMBL" id="JBFNFH010000001">
    <property type="protein sequence ID" value="MFM1524200.1"/>
    <property type="molecule type" value="Genomic_DNA"/>
</dbReference>
<evidence type="ECO:0000256" key="2">
    <source>
        <dbReference type="ARBA" id="ARBA00001946"/>
    </source>
</evidence>
<evidence type="ECO:0000313" key="10">
    <source>
        <dbReference type="EMBL" id="MFM1524200.1"/>
    </source>
</evidence>
<gene>
    <name evidence="10" type="ORF">ABGF40_00760</name>
</gene>
<comment type="caution">
    <text evidence="10">The sequence shown here is derived from an EMBL/GenBank/DDBJ whole genome shotgun (WGS) entry which is preliminary data.</text>
</comment>
<dbReference type="PRINTS" id="PR00919">
    <property type="entry name" value="THERMOPTASE"/>
</dbReference>
<evidence type="ECO:0000313" key="11">
    <source>
        <dbReference type="Proteomes" id="UP001629536"/>
    </source>
</evidence>
<evidence type="ECO:0000256" key="7">
    <source>
        <dbReference type="ARBA" id="ARBA00022723"/>
    </source>
</evidence>
<evidence type="ECO:0000256" key="5">
    <source>
        <dbReference type="ARBA" id="ARBA00022438"/>
    </source>
</evidence>
<accession>A0ABW9F4A6</accession>
<sequence>MNFNENLKKYAELIIKVGSNVGKGDIISIGCPVERAEFARMLTESAYKAGAKEVVINWVDGQISRLSLEHSPIEVLENIPQYVYDRMESYAVRGQKRIAISAEDPELLKGIDPEKLMRYSKAQSEKFQPLRKYSMNDINSWTVVSVPTEAWAKKVFPNSEDPQKDLWDAIFKTTRVYLDNPVEAWENHLETLLTKANWLNEQNFKYLQYKASNGTDLQIELPEGHIWTAASSTNARGERFVPNMPTEEVFTLPHKDGVNGVVYSSKPLVYNGNVIDEFWLKFENGRVVDFDAKVGMETLSSIFEKDERGRYLGEVALVPFDSPISNSNILFYNTLFDENASCHLAFGKAYPTTIKNGENMSDEELAEHGVNDALVHEDFMVGTKDLDIVGIKHDGNKVDVFKNGNWA</sequence>
<dbReference type="Pfam" id="PF02073">
    <property type="entry name" value="Peptidase_M29"/>
    <property type="match status" value="1"/>
</dbReference>
<comment type="cofactor">
    <cofactor evidence="1">
        <name>Co(2+)</name>
        <dbReference type="ChEBI" id="CHEBI:48828"/>
    </cofactor>
</comment>
<evidence type="ECO:0000256" key="9">
    <source>
        <dbReference type="ARBA" id="ARBA00023049"/>
    </source>
</evidence>
<dbReference type="RefSeq" id="WP_408126117.1">
    <property type="nucleotide sequence ID" value="NZ_JBFNFH010000001.1"/>
</dbReference>
<keyword evidence="6" id="KW-0645">Protease</keyword>
<dbReference type="SUPFAM" id="SSF144052">
    <property type="entry name" value="Thermophilic metalloprotease-like"/>
    <property type="match status" value="1"/>
</dbReference>
<keyword evidence="7" id="KW-0479">Metal-binding</keyword>
<evidence type="ECO:0000256" key="3">
    <source>
        <dbReference type="ARBA" id="ARBA00001947"/>
    </source>
</evidence>
<organism evidence="10 11">
    <name type="scientific">Helcococcus bovis</name>
    <dbReference type="NCBI Taxonomy" id="3153252"/>
    <lineage>
        <taxon>Bacteria</taxon>
        <taxon>Bacillati</taxon>
        <taxon>Bacillota</taxon>
        <taxon>Tissierellia</taxon>
        <taxon>Tissierellales</taxon>
        <taxon>Peptoniphilaceae</taxon>
        <taxon>Helcococcus</taxon>
    </lineage>
</organism>
<dbReference type="PANTHER" id="PTHR34448:SF3">
    <property type="entry name" value="AMINOPEPTIDASE AMPS"/>
    <property type="match status" value="1"/>
</dbReference>
<evidence type="ECO:0000256" key="4">
    <source>
        <dbReference type="ARBA" id="ARBA00008236"/>
    </source>
</evidence>
<evidence type="ECO:0000256" key="1">
    <source>
        <dbReference type="ARBA" id="ARBA00001941"/>
    </source>
</evidence>
<comment type="similarity">
    <text evidence="4">Belongs to the peptidase M29 family.</text>
</comment>
<dbReference type="PANTHER" id="PTHR34448">
    <property type="entry name" value="AMINOPEPTIDASE"/>
    <property type="match status" value="1"/>
</dbReference>
<reference evidence="10 11" key="1">
    <citation type="journal article" date="2024" name="Front. Microbiol.">
        <title>Pangenomic and biochemical analyses of Helcococcus ovis reveal widespread tetracycline resistance and a novel bacterial species, Helcococcus bovis.</title>
        <authorList>
            <person name="Cunha F."/>
            <person name="Zhai Y."/>
            <person name="Casaro S."/>
            <person name="Jones K.L."/>
            <person name="Hernandez M."/>
            <person name="Bisinotto R.S."/>
            <person name="Kariyawasam S."/>
            <person name="Brown M.B."/>
            <person name="Phillips A."/>
            <person name="Jeong K.C."/>
            <person name="Galvao K.N."/>
        </authorList>
    </citation>
    <scope>NUCLEOTIDE SEQUENCE [LARGE SCALE GENOMIC DNA]</scope>
    <source>
        <strain evidence="10 11">KG197</strain>
    </source>
</reference>
<name>A0ABW9F4A6_9FIRM</name>
<keyword evidence="8" id="KW-0378">Hydrolase</keyword>
<keyword evidence="9" id="KW-0482">Metalloprotease</keyword>
<dbReference type="InterPro" id="IPR035097">
    <property type="entry name" value="M29_N-terminal"/>
</dbReference>
<dbReference type="Proteomes" id="UP001629536">
    <property type="component" value="Unassembled WGS sequence"/>
</dbReference>
<proteinExistence type="inferred from homology"/>
<dbReference type="InterPro" id="IPR052170">
    <property type="entry name" value="M29_Exopeptidase"/>
</dbReference>
<dbReference type="Gene3D" id="3.40.1830.10">
    <property type="entry name" value="Thermophilic metalloprotease (M29)"/>
    <property type="match status" value="1"/>
</dbReference>
<keyword evidence="11" id="KW-1185">Reference proteome</keyword>
<comment type="cofactor">
    <cofactor evidence="3">
        <name>Zn(2+)</name>
        <dbReference type="ChEBI" id="CHEBI:29105"/>
    </cofactor>
</comment>
<evidence type="ECO:0000256" key="8">
    <source>
        <dbReference type="ARBA" id="ARBA00022801"/>
    </source>
</evidence>
<evidence type="ECO:0000256" key="6">
    <source>
        <dbReference type="ARBA" id="ARBA00022670"/>
    </source>
</evidence>
<comment type="cofactor">
    <cofactor evidence="2">
        <name>Mg(2+)</name>
        <dbReference type="ChEBI" id="CHEBI:18420"/>
    </cofactor>
</comment>
<protein>
    <submittedName>
        <fullName evidence="10">Aminopeptidase</fullName>
    </submittedName>
</protein>